<evidence type="ECO:0000256" key="2">
    <source>
        <dbReference type="ARBA" id="ARBA00022729"/>
    </source>
</evidence>
<keyword evidence="1" id="KW-1003">Cell membrane</keyword>
<dbReference type="Pfam" id="PF01547">
    <property type="entry name" value="SBP_bac_1"/>
    <property type="match status" value="1"/>
</dbReference>
<name>A0ABT1YIE2_9BACL</name>
<protein>
    <submittedName>
        <fullName evidence="6">Extracellular solute-binding protein</fullName>
    </submittedName>
</protein>
<keyword evidence="4" id="KW-0564">Palmitate</keyword>
<evidence type="ECO:0000313" key="6">
    <source>
        <dbReference type="EMBL" id="MCR8632038.1"/>
    </source>
</evidence>
<keyword evidence="5" id="KW-0449">Lipoprotein</keyword>
<dbReference type="EMBL" id="JANQBD010000008">
    <property type="protein sequence ID" value="MCR8632038.1"/>
    <property type="molecule type" value="Genomic_DNA"/>
</dbReference>
<keyword evidence="7" id="KW-1185">Reference proteome</keyword>
<dbReference type="SUPFAM" id="SSF53850">
    <property type="entry name" value="Periplasmic binding protein-like II"/>
    <property type="match status" value="1"/>
</dbReference>
<dbReference type="InterPro" id="IPR006059">
    <property type="entry name" value="SBP"/>
</dbReference>
<dbReference type="Gene3D" id="3.40.190.10">
    <property type="entry name" value="Periplasmic binding protein-like II"/>
    <property type="match status" value="2"/>
</dbReference>
<evidence type="ECO:0000256" key="1">
    <source>
        <dbReference type="ARBA" id="ARBA00022475"/>
    </source>
</evidence>
<gene>
    <name evidence="6" type="ORF">NV381_12560</name>
</gene>
<comment type="caution">
    <text evidence="6">The sequence shown here is derived from an EMBL/GenBank/DDBJ whole genome shotgun (WGS) entry which is preliminary data.</text>
</comment>
<dbReference type="PROSITE" id="PS51257">
    <property type="entry name" value="PROKAR_LIPOPROTEIN"/>
    <property type="match status" value="1"/>
</dbReference>
<dbReference type="PANTHER" id="PTHR43649:SF33">
    <property type="entry name" value="POLYGALACTURONAN_RHAMNOGALACTURONAN-BINDING PROTEIN YTCQ"/>
    <property type="match status" value="1"/>
</dbReference>
<evidence type="ECO:0000256" key="3">
    <source>
        <dbReference type="ARBA" id="ARBA00023136"/>
    </source>
</evidence>
<dbReference type="PANTHER" id="PTHR43649">
    <property type="entry name" value="ARABINOSE-BINDING PROTEIN-RELATED"/>
    <property type="match status" value="1"/>
</dbReference>
<keyword evidence="3" id="KW-0472">Membrane</keyword>
<dbReference type="InterPro" id="IPR050490">
    <property type="entry name" value="Bact_solute-bd_prot1"/>
</dbReference>
<proteinExistence type="predicted"/>
<organism evidence="6 7">
    <name type="scientific">Paenibacillus radicis</name>
    <name type="common">ex Xue et al. 2023</name>
    <dbReference type="NCBI Taxonomy" id="2972489"/>
    <lineage>
        <taxon>Bacteria</taxon>
        <taxon>Bacillati</taxon>
        <taxon>Bacillota</taxon>
        <taxon>Bacilli</taxon>
        <taxon>Bacillales</taxon>
        <taxon>Paenibacillaceae</taxon>
        <taxon>Paenibacillus</taxon>
    </lineage>
</organism>
<dbReference type="Proteomes" id="UP001300012">
    <property type="component" value="Unassembled WGS sequence"/>
</dbReference>
<accession>A0ABT1YIE2</accession>
<evidence type="ECO:0000256" key="5">
    <source>
        <dbReference type="ARBA" id="ARBA00023288"/>
    </source>
</evidence>
<sequence length="505" mass="56621">MLINSYRIRIWVIVSALVLLIGGCSPELPPPRTTANGEADNGPLHVRIIGGLYSELPDMNNAFWTELQKRLHIKLDPEWIPSGDFNTKIDLILASGNLPDIIAYPSQQLSPSMQSAIQNKAFWDLTPFLGDLSQFPNIKNNTPPNALKGLSMDGKIYALPRSRSRIDLSLNIRKDWLDQLNIPVPTTLDEYRDALKKIVDHNPSRVGTIGLIGHGVIINDGDGVFEAAFGAFTATYDREGGMIWHQLTDSYTEMVGWFRQLYSDGILAKEFPTMKISQAQEAVSAGRAASYVRGTRYHYDFETAAKKVQPEAKFIALPPLKGPNGYAVELSSGVNGGFYISKKVPEAKVKRILKYLEASASQEITDYAYNGVENVHYKVVNGQRVPTELARREINTTSLGVTVLAYTKWGKVDNPAAPKEYNDSKHREVADYESFGFVNPFTGLYSNGWTEVWPKYADEWKSNMTKAIIGKISMDEYRAYVSKLNSMPEFKKAYQELAKAYEYMK</sequence>
<evidence type="ECO:0000313" key="7">
    <source>
        <dbReference type="Proteomes" id="UP001300012"/>
    </source>
</evidence>
<evidence type="ECO:0000256" key="4">
    <source>
        <dbReference type="ARBA" id="ARBA00023139"/>
    </source>
</evidence>
<keyword evidence="2" id="KW-0732">Signal</keyword>
<dbReference type="RefSeq" id="WP_258213635.1">
    <property type="nucleotide sequence ID" value="NZ_JANQBD010000008.1"/>
</dbReference>
<reference evidence="6 7" key="1">
    <citation type="submission" date="2022-08" db="EMBL/GenBank/DDBJ databases">
        <title>Paenibacillus endoradicis sp. nov., Paenibacillus radicibacter sp. nov and Paenibacillus pararadicis sp. nov., three cold-adapted plant growth-promoting bacteria isolated from root of Larix gmelinii in Great Khingan.</title>
        <authorList>
            <person name="Xue H."/>
        </authorList>
    </citation>
    <scope>NUCLEOTIDE SEQUENCE [LARGE SCALE GENOMIC DNA]</scope>
    <source>
        <strain evidence="6 7">N5-1-1-5</strain>
    </source>
</reference>